<evidence type="ECO:0000256" key="4">
    <source>
        <dbReference type="ARBA" id="ARBA00023002"/>
    </source>
</evidence>
<reference evidence="7 8" key="1">
    <citation type="submission" date="2021-06" db="EMBL/GenBank/DDBJ databases">
        <authorList>
            <person name="Palmer J.M."/>
        </authorList>
    </citation>
    <scope>NUCLEOTIDE SEQUENCE [LARGE SCALE GENOMIC DNA]</scope>
    <source>
        <strain evidence="7 8">CL_MEX2019</strain>
        <tissue evidence="7">Muscle</tissue>
    </source>
</reference>
<dbReference type="EMBL" id="JAHUTJ010018769">
    <property type="protein sequence ID" value="MED6271694.1"/>
    <property type="molecule type" value="Genomic_DNA"/>
</dbReference>
<evidence type="ECO:0000256" key="5">
    <source>
        <dbReference type="ARBA" id="ARBA00023180"/>
    </source>
</evidence>
<dbReference type="InterPro" id="IPR010795">
    <property type="entry name" value="Prenylcys_lyase"/>
</dbReference>
<feature type="domain" description="Prenylcysteine lyase" evidence="6">
    <location>
        <begin position="19"/>
        <end position="90"/>
    </location>
</feature>
<evidence type="ECO:0000313" key="7">
    <source>
        <dbReference type="EMBL" id="MED6271694.1"/>
    </source>
</evidence>
<evidence type="ECO:0000256" key="1">
    <source>
        <dbReference type="ARBA" id="ARBA00001974"/>
    </source>
</evidence>
<sequence length="101" mass="11630">MMLCLVGYKYCFSAPLNCRSYYSAQVTEWQAYPQYGSSQGLPPVELHPNLYYLNGIEWAGSAMEMSSVAAKNIALLAYHRWNKQTDMVDQKDLMHRIKTEL</sequence>
<evidence type="ECO:0000313" key="8">
    <source>
        <dbReference type="Proteomes" id="UP001352852"/>
    </source>
</evidence>
<dbReference type="Pfam" id="PF07156">
    <property type="entry name" value="Prenylcys_lyase"/>
    <property type="match status" value="1"/>
</dbReference>
<keyword evidence="4" id="KW-0560">Oxidoreductase</keyword>
<keyword evidence="8" id="KW-1185">Reference proteome</keyword>
<keyword evidence="2" id="KW-0285">Flavoprotein</keyword>
<keyword evidence="3" id="KW-0274">FAD</keyword>
<name>A0ABU7DBW9_9TELE</name>
<gene>
    <name evidence="7" type="primary">PCYOX1L_2</name>
    <name evidence="7" type="ORF">CHARACLAT_022901</name>
</gene>
<proteinExistence type="predicted"/>
<dbReference type="PANTHER" id="PTHR15944:SF2">
    <property type="entry name" value="PRENYLCYSTEINE OXIDASE-LIKE"/>
    <property type="match status" value="1"/>
</dbReference>
<comment type="cofactor">
    <cofactor evidence="1">
        <name>FAD</name>
        <dbReference type="ChEBI" id="CHEBI:57692"/>
    </cofactor>
</comment>
<protein>
    <submittedName>
        <fullName evidence="7">Prenylcysteine oxidase-like</fullName>
    </submittedName>
</protein>
<organism evidence="7 8">
    <name type="scientific">Characodon lateralis</name>
    <dbReference type="NCBI Taxonomy" id="208331"/>
    <lineage>
        <taxon>Eukaryota</taxon>
        <taxon>Metazoa</taxon>
        <taxon>Chordata</taxon>
        <taxon>Craniata</taxon>
        <taxon>Vertebrata</taxon>
        <taxon>Euteleostomi</taxon>
        <taxon>Actinopterygii</taxon>
        <taxon>Neopterygii</taxon>
        <taxon>Teleostei</taxon>
        <taxon>Neoteleostei</taxon>
        <taxon>Acanthomorphata</taxon>
        <taxon>Ovalentaria</taxon>
        <taxon>Atherinomorphae</taxon>
        <taxon>Cyprinodontiformes</taxon>
        <taxon>Goodeidae</taxon>
        <taxon>Characodon</taxon>
    </lineage>
</organism>
<evidence type="ECO:0000259" key="6">
    <source>
        <dbReference type="Pfam" id="PF07156"/>
    </source>
</evidence>
<dbReference type="PANTHER" id="PTHR15944">
    <property type="entry name" value="FARNESYLCYSTEINE LYASE"/>
    <property type="match status" value="1"/>
</dbReference>
<comment type="caution">
    <text evidence="7">The sequence shown here is derived from an EMBL/GenBank/DDBJ whole genome shotgun (WGS) entry which is preliminary data.</text>
</comment>
<keyword evidence="5" id="KW-0325">Glycoprotein</keyword>
<dbReference type="InterPro" id="IPR017046">
    <property type="entry name" value="Prenylcysteine_Oxase1"/>
</dbReference>
<accession>A0ABU7DBW9</accession>
<evidence type="ECO:0000256" key="2">
    <source>
        <dbReference type="ARBA" id="ARBA00022630"/>
    </source>
</evidence>
<dbReference type="Proteomes" id="UP001352852">
    <property type="component" value="Unassembled WGS sequence"/>
</dbReference>
<evidence type="ECO:0000256" key="3">
    <source>
        <dbReference type="ARBA" id="ARBA00022827"/>
    </source>
</evidence>